<protein>
    <recommendedName>
        <fullName evidence="1">Restriction endonuclease type IV Mrr domain-containing protein</fullName>
    </recommendedName>
</protein>
<dbReference type="InterPro" id="IPR036890">
    <property type="entry name" value="HATPase_C_sf"/>
</dbReference>
<dbReference type="Pfam" id="PF04471">
    <property type="entry name" value="Mrr_cat"/>
    <property type="match status" value="1"/>
</dbReference>
<evidence type="ECO:0000313" key="2">
    <source>
        <dbReference type="EMBL" id="GAA4807997.1"/>
    </source>
</evidence>
<dbReference type="Gene3D" id="3.30.565.10">
    <property type="entry name" value="Histidine kinase-like ATPase, C-terminal domain"/>
    <property type="match status" value="1"/>
</dbReference>
<accession>A0ABP9CFE7</accession>
<reference evidence="3" key="1">
    <citation type="journal article" date="2019" name="Int. J. Syst. Evol. Microbiol.">
        <title>The Global Catalogue of Microorganisms (GCM) 10K type strain sequencing project: providing services to taxonomists for standard genome sequencing and annotation.</title>
        <authorList>
            <consortium name="The Broad Institute Genomics Platform"/>
            <consortium name="The Broad Institute Genome Sequencing Center for Infectious Disease"/>
            <person name="Wu L."/>
            <person name="Ma J."/>
        </authorList>
    </citation>
    <scope>NUCLEOTIDE SEQUENCE [LARGE SCALE GENOMIC DNA]</scope>
    <source>
        <strain evidence="3">JCM 17979</strain>
    </source>
</reference>
<dbReference type="Pfam" id="PF13589">
    <property type="entry name" value="HATPase_c_3"/>
    <property type="match status" value="1"/>
</dbReference>
<name>A0ABP9CFE7_9PSEU</name>
<dbReference type="RefSeq" id="WP_345422875.1">
    <property type="nucleotide sequence ID" value="NZ_BAABHO010000059.1"/>
</dbReference>
<evidence type="ECO:0000259" key="1">
    <source>
        <dbReference type="Pfam" id="PF04471"/>
    </source>
</evidence>
<organism evidence="2 3">
    <name type="scientific">Actinomycetospora chlora</name>
    <dbReference type="NCBI Taxonomy" id="663608"/>
    <lineage>
        <taxon>Bacteria</taxon>
        <taxon>Bacillati</taxon>
        <taxon>Actinomycetota</taxon>
        <taxon>Actinomycetes</taxon>
        <taxon>Pseudonocardiales</taxon>
        <taxon>Pseudonocardiaceae</taxon>
        <taxon>Actinomycetospora</taxon>
    </lineage>
</organism>
<dbReference type="Proteomes" id="UP001500928">
    <property type="component" value="Unassembled WGS sequence"/>
</dbReference>
<sequence length="822" mass="90834">MTNGPETQPPDGQETALAELGTNVDQVTVDIDNAIISHFSEHLYNSPNKAIEELVSNGFDAFAKNVHVYIPGAYVEDRVVVWDDGGSMDIPSLKNLWLIAKSPKDDGSDRVVTRDGRTRSLIGKFGIGKLASYAIGHRITHLCKVSGRYLAVTVDYRTVPTGRVPGDPGDATAERIKTPIRELLESEMRELAGAQFSQAPQSFDTLFDSDSWTLAVIDLLKGAELKPGRLRWVIGNGMPLRPDFRVFVEETEATPRILKGALQDWKINDPLVVDALRAVWSAARKDGHVQGDLPDPTTDGELTFPKLGTVTASVRLFEESLYKPGSDDARSYGFFILVRGRLINTDDEKFLLDDPNYGTFYRSQFVIDADGLDAELLADRERLRRDTPATRELAAIQRGLFRAARAWLNKNDEETSARERPESRLPTHSRDLFREPIQALLDLLPEGQQPAVNLDDPTIATASMATSDRLGVFDSTSGSLNVNESHPFYQVVKSRAGRGRRADKVMQAFELLAVAEKLTEGHLYAAGVKDDVVEDLFSWRDRLFRALALAYDRNAEDVVLELRAASIPGAARFEDAVAEAFQYMGFIATRDGGSGKKDVLAIAPIGPGEKRFIVEAKGSQEAVGNVTAAVGGAAAHRDAVGATHALIVAREFTGWRNGDEAAILRECRAAKGVSVVQVETLVQLMRAVDEYSYPLSLIADALFEIEEPEAKDERIKHLTNPLDQFNYRLVLEDIWMRQQHESAQDVVPIRTMWQGNPEWRRGMELDDFLNRLVALERLAGGLLRVELPQQNVMMQQSPEVVAHHIQVALGADPVASPPGQQS</sequence>
<proteinExistence type="predicted"/>
<gene>
    <name evidence="2" type="ORF">GCM10023200_52090</name>
</gene>
<dbReference type="EMBL" id="BAABHO010000059">
    <property type="protein sequence ID" value="GAA4807997.1"/>
    <property type="molecule type" value="Genomic_DNA"/>
</dbReference>
<evidence type="ECO:0000313" key="3">
    <source>
        <dbReference type="Proteomes" id="UP001500928"/>
    </source>
</evidence>
<comment type="caution">
    <text evidence="2">The sequence shown here is derived from an EMBL/GenBank/DDBJ whole genome shotgun (WGS) entry which is preliminary data.</text>
</comment>
<feature type="domain" description="Restriction endonuclease type IV Mrr" evidence="1">
    <location>
        <begin position="571"/>
        <end position="685"/>
    </location>
</feature>
<dbReference type="SUPFAM" id="SSF55874">
    <property type="entry name" value="ATPase domain of HSP90 chaperone/DNA topoisomerase II/histidine kinase"/>
    <property type="match status" value="1"/>
</dbReference>
<keyword evidence="3" id="KW-1185">Reference proteome</keyword>
<dbReference type="InterPro" id="IPR007560">
    <property type="entry name" value="Restrct_endonuc_IV_Mrr"/>
</dbReference>